<proteinExistence type="predicted"/>
<reference evidence="1 2" key="1">
    <citation type="submission" date="2021-03" db="EMBL/GenBank/DDBJ databases">
        <title>novel species isolated from a fishpond in China.</title>
        <authorList>
            <person name="Lu H."/>
            <person name="Cai Z."/>
        </authorList>
    </citation>
    <scope>NUCLEOTIDE SEQUENCE [LARGE SCALE GENOMIC DNA]</scope>
    <source>
        <strain evidence="1 2">JCM 31546</strain>
    </source>
</reference>
<accession>A0ABS3BN72</accession>
<evidence type="ECO:0008006" key="3">
    <source>
        <dbReference type="Google" id="ProtNLM"/>
    </source>
</evidence>
<protein>
    <recommendedName>
        <fullName evidence="3">Outer membrane protein beta-barrel domain-containing protein</fullName>
    </recommendedName>
</protein>
<gene>
    <name evidence="1" type="ORF">J0A67_02880</name>
</gene>
<dbReference type="EMBL" id="JAFKCW010000001">
    <property type="protein sequence ID" value="MBN7799785.1"/>
    <property type="molecule type" value="Genomic_DNA"/>
</dbReference>
<name>A0ABS3BN72_9BACT</name>
<evidence type="ECO:0000313" key="1">
    <source>
        <dbReference type="EMBL" id="MBN7799785.1"/>
    </source>
</evidence>
<keyword evidence="2" id="KW-1185">Reference proteome</keyword>
<organism evidence="1 2">
    <name type="scientific">Algoriphagus aestuariicola</name>
    <dbReference type="NCBI Taxonomy" id="1852016"/>
    <lineage>
        <taxon>Bacteria</taxon>
        <taxon>Pseudomonadati</taxon>
        <taxon>Bacteroidota</taxon>
        <taxon>Cytophagia</taxon>
        <taxon>Cytophagales</taxon>
        <taxon>Cyclobacteriaceae</taxon>
        <taxon>Algoriphagus</taxon>
    </lineage>
</organism>
<sequence length="201" mass="22380">MKATQLSLAIFLLVSIPFVSFAQERPKLQYSVGLGSSIDAMNFLYGTNFTNELNVRLGKRTSFNTGISLYQSLGSYRDSKLEVGQKNLEQSSGLFVTPSLKYDVVQSPSGFSLAFSAGPSLQLGGETFLFNYNFDGTLPEYPTYVTNKYRRVGLFVEMEAEWNSKNPNRKNAVSLSAFGADNAIPWYLHATYKIRFALGKN</sequence>
<comment type="caution">
    <text evidence="1">The sequence shown here is derived from an EMBL/GenBank/DDBJ whole genome shotgun (WGS) entry which is preliminary data.</text>
</comment>
<evidence type="ECO:0000313" key="2">
    <source>
        <dbReference type="Proteomes" id="UP000664698"/>
    </source>
</evidence>
<dbReference type="RefSeq" id="WP_206567762.1">
    <property type="nucleotide sequence ID" value="NZ_JAFKCW010000001.1"/>
</dbReference>
<dbReference type="Proteomes" id="UP000664698">
    <property type="component" value="Unassembled WGS sequence"/>
</dbReference>